<dbReference type="RefSeq" id="WP_175505244.1">
    <property type="nucleotide sequence ID" value="NZ_CP054840.1"/>
</dbReference>
<dbReference type="EMBL" id="CP054840">
    <property type="protein sequence ID" value="QKV54444.1"/>
    <property type="molecule type" value="Genomic_DNA"/>
</dbReference>
<keyword evidence="2" id="KW-1185">Reference proteome</keyword>
<dbReference type="AlphaFoldDB" id="A0A6N1X4S3"/>
<proteinExistence type="predicted"/>
<reference evidence="1 2" key="1">
    <citation type="submission" date="2020-06" db="EMBL/GenBank/DDBJ databases">
        <title>Acidovorax antarctica sp. nov., isolated from Corinth ice sheet soil, Antarctic Fields Peninsula.</title>
        <authorList>
            <person name="Xu Q."/>
            <person name="Peng F."/>
        </authorList>
    </citation>
    <scope>NUCLEOTIDE SEQUENCE [LARGE SCALE GENOMIC DNA]</scope>
    <source>
        <strain evidence="1 2">16-35-5</strain>
    </source>
</reference>
<protein>
    <submittedName>
        <fullName evidence="1">Uncharacterized protein</fullName>
    </submittedName>
</protein>
<organism evidence="1 2">
    <name type="scientific">Comamonas antarctica</name>
    <dbReference type="NCBI Taxonomy" id="2743470"/>
    <lineage>
        <taxon>Bacteria</taxon>
        <taxon>Pseudomonadati</taxon>
        <taxon>Pseudomonadota</taxon>
        <taxon>Betaproteobacteria</taxon>
        <taxon>Burkholderiales</taxon>
        <taxon>Comamonadaceae</taxon>
        <taxon>Comamonas</taxon>
    </lineage>
</organism>
<dbReference type="KEGG" id="aant:HUK68_16855"/>
<accession>A0A6N1X4S3</accession>
<evidence type="ECO:0000313" key="2">
    <source>
        <dbReference type="Proteomes" id="UP000509579"/>
    </source>
</evidence>
<sequence length="184" mass="18948">MPILAAAMVSACGGDGGNNDGTAGGGGGDNGGGGGGGGSTAPLTVSQAFAKLEASGELPVLDRSASLTGTDANADGVRDDIERHIDSKSDTQPQKNSLKSFSRSLSTAMTVDTQDQNALRSVANSMNTSVTCIWKTYPSGSASPMVREIEKLTVNTRARYEAYMKFNSAMDGSVLKNERTVNCD</sequence>
<evidence type="ECO:0000313" key="1">
    <source>
        <dbReference type="EMBL" id="QKV54444.1"/>
    </source>
</evidence>
<gene>
    <name evidence="1" type="ORF">HUK68_16855</name>
</gene>
<name>A0A6N1X4S3_9BURK</name>
<dbReference type="Proteomes" id="UP000509579">
    <property type="component" value="Chromosome"/>
</dbReference>